<keyword evidence="1" id="KW-0472">Membrane</keyword>
<feature type="transmembrane region" description="Helical" evidence="1">
    <location>
        <begin position="667"/>
        <end position="689"/>
    </location>
</feature>
<feature type="transmembrane region" description="Helical" evidence="1">
    <location>
        <begin position="51"/>
        <end position="78"/>
    </location>
</feature>
<feature type="transmembrane region" description="Helical" evidence="1">
    <location>
        <begin position="85"/>
        <end position="105"/>
    </location>
</feature>
<keyword evidence="1" id="KW-0812">Transmembrane</keyword>
<feature type="transmembrane region" description="Helical" evidence="1">
    <location>
        <begin position="168"/>
        <end position="189"/>
    </location>
</feature>
<proteinExistence type="predicted"/>
<feature type="transmembrane region" description="Helical" evidence="1">
    <location>
        <begin position="273"/>
        <end position="290"/>
    </location>
</feature>
<dbReference type="AlphaFoldDB" id="A0A3N1CQ32"/>
<evidence type="ECO:0000313" key="2">
    <source>
        <dbReference type="EMBL" id="ROO83274.1"/>
    </source>
</evidence>
<dbReference type="EMBL" id="RJKE01000001">
    <property type="protein sequence ID" value="ROO83274.1"/>
    <property type="molecule type" value="Genomic_DNA"/>
</dbReference>
<dbReference type="Proteomes" id="UP000272400">
    <property type="component" value="Unassembled WGS sequence"/>
</dbReference>
<gene>
    <name evidence="2" type="ORF">EDD29_0769</name>
</gene>
<feature type="transmembrane region" description="Helical" evidence="1">
    <location>
        <begin position="710"/>
        <end position="730"/>
    </location>
</feature>
<feature type="transmembrane region" description="Helical" evidence="1">
    <location>
        <begin position="209"/>
        <end position="231"/>
    </location>
</feature>
<protein>
    <submittedName>
        <fullName evidence="2">Uncharacterized protein</fullName>
    </submittedName>
</protein>
<keyword evidence="3" id="KW-1185">Reference proteome</keyword>
<feature type="transmembrane region" description="Helical" evidence="1">
    <location>
        <begin position="138"/>
        <end position="156"/>
    </location>
</feature>
<feature type="transmembrane region" description="Helical" evidence="1">
    <location>
        <begin position="319"/>
        <end position="339"/>
    </location>
</feature>
<reference evidence="2 3" key="1">
    <citation type="submission" date="2018-11" db="EMBL/GenBank/DDBJ databases">
        <title>Sequencing the genomes of 1000 actinobacteria strains.</title>
        <authorList>
            <person name="Klenk H.-P."/>
        </authorList>
    </citation>
    <scope>NUCLEOTIDE SEQUENCE [LARGE SCALE GENOMIC DNA]</scope>
    <source>
        <strain evidence="2 3">DSM 44254</strain>
    </source>
</reference>
<comment type="caution">
    <text evidence="2">The sequence shown here is derived from an EMBL/GenBank/DDBJ whole genome shotgun (WGS) entry which is preliminary data.</text>
</comment>
<keyword evidence="1" id="KW-1133">Transmembrane helix</keyword>
<name>A0A3N1CQ32_9ACTN</name>
<feature type="transmembrane region" description="Helical" evidence="1">
    <location>
        <begin position="470"/>
        <end position="490"/>
    </location>
</feature>
<evidence type="ECO:0000256" key="1">
    <source>
        <dbReference type="SAM" id="Phobius"/>
    </source>
</evidence>
<sequence length="736" mass="81281">MTTTRSAAEPEVLPSDPLEKLPVVLLSLCVGLGAVLYWVPLRGVTPRDATGLGLISVLPLPTLIGAAVLTLTFVATLAQRRSSRLLLGAQVVLVVVALHTLAQIMEPMARFPTVWQHAGFIEFITRTGSIGTNLDARFSWPAFFAFVGFVAKAVGVTDLDPVFKWSPVIIQLLYLLPLAMIVRVMKANWRAKWFAVWLFPVANWVGQDYLAPQAFGYLVYLFFLAILLTWFRPAVLRTRIGGRRGKGDEPGKLYSFFFGPKTTGEEPVREVGLWERRFLVVLLVVLLLVGTAAHQLTPYLLIASSAALALVGRNELRGLPIIGGVIYLAWISFMAYGYWRYDPGGTLFAGGGNPLQTLLESTSGRIGFGDPDLGKIQRLRIVIVLVVMALTVIGLLRRRFRGIDDRVALILLIVPISSFGLQSYGGEIALRTYLFMLPGAVFLAAYAFYPDPKPVPVVRSAPRRQRLRRWGPTLMASTFAVLLMGGFLVVRYGNEAFEQVRPGELRALDAMLDDAKGKPITLVWVSGEVVTEPAAASATPQGPWGYRNFESFSYTATHFAQEPYRTGLLQTPPVAPTKQEARDRRPNVAEIISAMQEEPGSYLYSSRMNDTYQVLNFGLAPDWNQRLVGEVKASGKFKEVYAGPDASVYKLVEQVGEPAERPTPTGLIVGISNWTPAGLIYLPVLIGVLTARELRRIRLSPDQWTRLRPYTVVAFPLFVGFVAIVVERFLTLKGTQ</sequence>
<accession>A0A3N1CQ32</accession>
<feature type="transmembrane region" description="Helical" evidence="1">
    <location>
        <begin position="379"/>
        <end position="396"/>
    </location>
</feature>
<feature type="transmembrane region" description="Helical" evidence="1">
    <location>
        <begin position="21"/>
        <end position="39"/>
    </location>
</feature>
<organism evidence="2 3">
    <name type="scientific">Actinocorallia herbida</name>
    <dbReference type="NCBI Taxonomy" id="58109"/>
    <lineage>
        <taxon>Bacteria</taxon>
        <taxon>Bacillati</taxon>
        <taxon>Actinomycetota</taxon>
        <taxon>Actinomycetes</taxon>
        <taxon>Streptosporangiales</taxon>
        <taxon>Thermomonosporaceae</taxon>
        <taxon>Actinocorallia</taxon>
    </lineage>
</organism>
<feature type="transmembrane region" description="Helical" evidence="1">
    <location>
        <begin position="430"/>
        <end position="449"/>
    </location>
</feature>
<evidence type="ECO:0000313" key="3">
    <source>
        <dbReference type="Proteomes" id="UP000272400"/>
    </source>
</evidence>